<keyword evidence="2" id="KW-1185">Reference proteome</keyword>
<reference evidence="1 2" key="1">
    <citation type="submission" date="2015-07" db="EMBL/GenBank/DDBJ databases">
        <title>High-quality genome of monoxenous trypanosomatid Leptomonas pyrrhocoris.</title>
        <authorList>
            <person name="Flegontov P."/>
            <person name="Butenko A."/>
            <person name="Firsov S."/>
            <person name="Vlcek C."/>
            <person name="Logacheva M.D."/>
            <person name="Field M."/>
            <person name="Filatov D."/>
            <person name="Flegontova O."/>
            <person name="Gerasimov E."/>
            <person name="Jackson A.P."/>
            <person name="Kelly S."/>
            <person name="Opperdoes F."/>
            <person name="O'Reilly A."/>
            <person name="Votypka J."/>
            <person name="Yurchenko V."/>
            <person name="Lukes J."/>
        </authorList>
    </citation>
    <scope>NUCLEOTIDE SEQUENCE [LARGE SCALE GENOMIC DNA]</scope>
    <source>
        <strain evidence="1">H10</strain>
    </source>
</reference>
<accession>A0A0N0DR04</accession>
<protein>
    <submittedName>
        <fullName evidence="1">Membrane protein</fullName>
    </submittedName>
</protein>
<proteinExistence type="predicted"/>
<dbReference type="AlphaFoldDB" id="A0A0N0DR04"/>
<dbReference type="EMBL" id="LGTL01000032">
    <property type="protein sequence ID" value="KPA73938.1"/>
    <property type="molecule type" value="Genomic_DNA"/>
</dbReference>
<organism evidence="1 2">
    <name type="scientific">Leptomonas pyrrhocoris</name>
    <name type="common">Firebug parasite</name>
    <dbReference type="NCBI Taxonomy" id="157538"/>
    <lineage>
        <taxon>Eukaryota</taxon>
        <taxon>Discoba</taxon>
        <taxon>Euglenozoa</taxon>
        <taxon>Kinetoplastea</taxon>
        <taxon>Metakinetoplastina</taxon>
        <taxon>Trypanosomatida</taxon>
        <taxon>Trypanosomatidae</taxon>
        <taxon>Leishmaniinae</taxon>
        <taxon>Leptomonas</taxon>
    </lineage>
</organism>
<dbReference type="Proteomes" id="UP000037923">
    <property type="component" value="Unassembled WGS sequence"/>
</dbReference>
<dbReference type="RefSeq" id="XP_015652377.1">
    <property type="nucleotide sequence ID" value="XM_015809057.1"/>
</dbReference>
<evidence type="ECO:0000313" key="1">
    <source>
        <dbReference type="EMBL" id="KPA73938.1"/>
    </source>
</evidence>
<gene>
    <name evidence="1" type="ORF">ABB37_09529</name>
</gene>
<name>A0A0N0DR04_LEPPY</name>
<sequence length="204" mass="21690">MQAAQSAAYLSYHGTDAALPLEKYVAVSAVAAALCEAGGGCGVLNVHACTAASASLFSRSFIEENCDCAGRPLDFFRALPVTTLYAGFQPYQTEGAKGELRYGFRTHGAELLGLPNLATFATDVASSEVVFYAFHAMWELMQRRGRPLVAGEPVQLTSDPSTGVTVRDPLLTEAYLQHPPQGVLVLEPAKGWEAFQALTRGASS</sequence>
<evidence type="ECO:0000313" key="2">
    <source>
        <dbReference type="Proteomes" id="UP000037923"/>
    </source>
</evidence>
<comment type="caution">
    <text evidence="1">The sequence shown here is derived from an EMBL/GenBank/DDBJ whole genome shotgun (WGS) entry which is preliminary data.</text>
</comment>
<dbReference type="GeneID" id="26909812"/>
<dbReference type="VEuPathDB" id="TriTrypDB:LpyrH10_32_0620"/>